<dbReference type="PROSITE" id="PS50943">
    <property type="entry name" value="HTH_CROC1"/>
    <property type="match status" value="1"/>
</dbReference>
<keyword evidence="2" id="KW-0812">Transmembrane</keyword>
<evidence type="ECO:0000256" key="2">
    <source>
        <dbReference type="SAM" id="Phobius"/>
    </source>
</evidence>
<dbReference type="InterPro" id="IPR001387">
    <property type="entry name" value="Cro/C1-type_HTH"/>
</dbReference>
<dbReference type="Pfam" id="PF01381">
    <property type="entry name" value="HTH_3"/>
    <property type="match status" value="1"/>
</dbReference>
<dbReference type="InterPro" id="IPR010982">
    <property type="entry name" value="Lambda_DNA-bd_dom_sf"/>
</dbReference>
<feature type="domain" description="HTH cro/C1-type" evidence="3">
    <location>
        <begin position="7"/>
        <end position="61"/>
    </location>
</feature>
<evidence type="ECO:0000256" key="1">
    <source>
        <dbReference type="ARBA" id="ARBA00023125"/>
    </source>
</evidence>
<dbReference type="OrthoDB" id="9801008at2"/>
<feature type="transmembrane region" description="Helical" evidence="2">
    <location>
        <begin position="176"/>
        <end position="197"/>
    </location>
</feature>
<accession>A0A011WQB0</accession>
<dbReference type="SMART" id="SM00530">
    <property type="entry name" value="HTH_XRE"/>
    <property type="match status" value="1"/>
</dbReference>
<sequence length="198" mass="22165">MELSKTIKRLRTEKGWSQETLAEKAYVSRQTISNWENEKNYPDVHSLLILSDLFGVSLDELIKGDVETMKNTIHNKDASALKHAQWCGVIGLILLMAVVTPIYEHFGTVGMVIGSLLAGALAVFTFMSFHKMEAIKSEHDIQTQREILAFMNGETLDDIEKAKEQEIRKSNRRGMIAALVICGISIIVTIIHLIAILV</sequence>
<reference evidence="4 5" key="1">
    <citation type="submission" date="2013-06" db="EMBL/GenBank/DDBJ databases">
        <title>Rumen cellulosomics: divergent fiber-degrading strategies revealed by comparative genome-wide analysis of six Ruminococcal strains.</title>
        <authorList>
            <person name="Dassa B."/>
            <person name="Borovok I."/>
            <person name="Lamed R."/>
            <person name="Flint H."/>
            <person name="Yeoman C.J."/>
            <person name="White B."/>
            <person name="Bayer E.A."/>
        </authorList>
    </citation>
    <scope>NUCLEOTIDE SEQUENCE [LARGE SCALE GENOMIC DNA]</scope>
    <source>
        <strain evidence="4 5">SY3</strain>
    </source>
</reference>
<feature type="transmembrane region" description="Helical" evidence="2">
    <location>
        <begin position="84"/>
        <end position="103"/>
    </location>
</feature>
<dbReference type="GO" id="GO:0003677">
    <property type="term" value="F:DNA binding"/>
    <property type="evidence" value="ECO:0007669"/>
    <property type="project" value="UniProtKB-KW"/>
</dbReference>
<dbReference type="CDD" id="cd00093">
    <property type="entry name" value="HTH_XRE"/>
    <property type="match status" value="1"/>
</dbReference>
<keyword evidence="5" id="KW-1185">Reference proteome</keyword>
<keyword evidence="2" id="KW-1133">Transmembrane helix</keyword>
<dbReference type="PATRIC" id="fig|1341156.4.peg.817"/>
<evidence type="ECO:0000313" key="5">
    <source>
        <dbReference type="Proteomes" id="UP000021369"/>
    </source>
</evidence>
<comment type="caution">
    <text evidence="4">The sequence shown here is derived from an EMBL/GenBank/DDBJ whole genome shotgun (WGS) entry which is preliminary data.</text>
</comment>
<dbReference type="Gene3D" id="1.10.260.40">
    <property type="entry name" value="lambda repressor-like DNA-binding domains"/>
    <property type="match status" value="1"/>
</dbReference>
<dbReference type="Proteomes" id="UP000021369">
    <property type="component" value="Unassembled WGS sequence"/>
</dbReference>
<feature type="transmembrane region" description="Helical" evidence="2">
    <location>
        <begin position="109"/>
        <end position="129"/>
    </location>
</feature>
<evidence type="ECO:0000313" key="4">
    <source>
        <dbReference type="EMBL" id="EXM39200.1"/>
    </source>
</evidence>
<protein>
    <submittedName>
        <fullName evidence="4">Membrane protein</fullName>
    </submittedName>
</protein>
<proteinExistence type="predicted"/>
<evidence type="ECO:0000259" key="3">
    <source>
        <dbReference type="PROSITE" id="PS50943"/>
    </source>
</evidence>
<dbReference type="PANTHER" id="PTHR46558">
    <property type="entry name" value="TRACRIPTIONAL REGULATORY PROTEIN-RELATED-RELATED"/>
    <property type="match status" value="1"/>
</dbReference>
<dbReference type="EMBL" id="JEOB01000002">
    <property type="protein sequence ID" value="EXM39200.1"/>
    <property type="molecule type" value="Genomic_DNA"/>
</dbReference>
<organism evidence="4 5">
    <name type="scientific">Ruminococcus albus SY3</name>
    <dbReference type="NCBI Taxonomy" id="1341156"/>
    <lineage>
        <taxon>Bacteria</taxon>
        <taxon>Bacillati</taxon>
        <taxon>Bacillota</taxon>
        <taxon>Clostridia</taxon>
        <taxon>Eubacteriales</taxon>
        <taxon>Oscillospiraceae</taxon>
        <taxon>Ruminococcus</taxon>
    </lineage>
</organism>
<name>A0A011WQB0_RUMAL</name>
<dbReference type="SUPFAM" id="SSF47413">
    <property type="entry name" value="lambda repressor-like DNA-binding domains"/>
    <property type="match status" value="1"/>
</dbReference>
<dbReference type="AlphaFoldDB" id="A0A011WQB0"/>
<gene>
    <name evidence="4" type="ORF">RASY3_04270</name>
</gene>
<dbReference type="PANTHER" id="PTHR46558:SF15">
    <property type="entry name" value="HELIX-TURN-HELIX DOMAIN PROTEIN"/>
    <property type="match status" value="1"/>
</dbReference>
<keyword evidence="1" id="KW-0238">DNA-binding</keyword>
<dbReference type="RefSeq" id="WP_037285558.1">
    <property type="nucleotide sequence ID" value="NZ_JEOB01000002.1"/>
</dbReference>
<keyword evidence="2" id="KW-0472">Membrane</keyword>